<dbReference type="InterPro" id="IPR047313">
    <property type="entry name" value="SMN_C"/>
</dbReference>
<dbReference type="CDD" id="cd22852">
    <property type="entry name" value="SMN_C"/>
    <property type="match status" value="1"/>
</dbReference>
<keyword evidence="3" id="KW-0507">mRNA processing</keyword>
<evidence type="ECO:0000256" key="3">
    <source>
        <dbReference type="ARBA" id="ARBA00022664"/>
    </source>
</evidence>
<name>A0AAV9ND53_9EURO</name>
<evidence type="ECO:0000313" key="8">
    <source>
        <dbReference type="EMBL" id="KAK5054711.1"/>
    </source>
</evidence>
<dbReference type="AlphaFoldDB" id="A0AAV9ND53"/>
<dbReference type="EMBL" id="JAVRRD010000010">
    <property type="protein sequence ID" value="KAK5054711.1"/>
    <property type="molecule type" value="Genomic_DNA"/>
</dbReference>
<dbReference type="InterPro" id="IPR049481">
    <property type="entry name" value="SMN_G2-BD"/>
</dbReference>
<accession>A0AAV9ND53</accession>
<evidence type="ECO:0000313" key="9">
    <source>
        <dbReference type="Proteomes" id="UP001358417"/>
    </source>
</evidence>
<keyword evidence="4" id="KW-0508">mRNA splicing</keyword>
<organism evidence="8 9">
    <name type="scientific">Exophiala bonariae</name>
    <dbReference type="NCBI Taxonomy" id="1690606"/>
    <lineage>
        <taxon>Eukaryota</taxon>
        <taxon>Fungi</taxon>
        <taxon>Dikarya</taxon>
        <taxon>Ascomycota</taxon>
        <taxon>Pezizomycotina</taxon>
        <taxon>Eurotiomycetes</taxon>
        <taxon>Chaetothyriomycetidae</taxon>
        <taxon>Chaetothyriales</taxon>
        <taxon>Herpotrichiellaceae</taxon>
        <taxon>Exophiala</taxon>
    </lineage>
</organism>
<evidence type="ECO:0000256" key="4">
    <source>
        <dbReference type="ARBA" id="ARBA00023187"/>
    </source>
</evidence>
<evidence type="ECO:0000256" key="5">
    <source>
        <dbReference type="ARBA" id="ARBA00023242"/>
    </source>
</evidence>
<feature type="domain" description="Survival Motor Neuron Gemin2-binding" evidence="7">
    <location>
        <begin position="25"/>
        <end position="42"/>
    </location>
</feature>
<dbReference type="GeneID" id="89969823"/>
<feature type="compositionally biased region" description="Acidic residues" evidence="6">
    <location>
        <begin position="110"/>
        <end position="120"/>
    </location>
</feature>
<comment type="similarity">
    <text evidence="2">Belongs to the SMN family.</text>
</comment>
<feature type="region of interest" description="Disordered" evidence="6">
    <location>
        <begin position="1"/>
        <end position="25"/>
    </location>
</feature>
<protein>
    <recommendedName>
        <fullName evidence="7">Survival Motor Neuron Gemin2-binding domain-containing protein</fullName>
    </recommendedName>
</protein>
<dbReference type="RefSeq" id="XP_064707484.1">
    <property type="nucleotide sequence ID" value="XM_064845226.1"/>
</dbReference>
<dbReference type="InterPro" id="IPR040424">
    <property type="entry name" value="Smn1"/>
</dbReference>
<dbReference type="PANTHER" id="PTHR39267:SF1">
    <property type="entry name" value="SURVIVAL MOTOR NEURON PROTEIN"/>
    <property type="match status" value="1"/>
</dbReference>
<keyword evidence="9" id="KW-1185">Reference proteome</keyword>
<sequence length="213" mass="23017">MGKNKRQKQNKINAGGGGSASLTQEEIWDDSALIRSWNDALQEYEYYHSIHAKGEDVEEVLRRAETGDFDDPDVGMDACEWRDANGTAEEDYAALMAGRTPPSTSNNVAEEGEVEEGELDDTAEVQQGLDATHTGNRSQLASKTATLPQNTIIGPQLPHAPNGPAAAQSGTAGGASMTPQDQTLENLKMAYYWAGYYSGLYDGQQQTKSQPQS</sequence>
<dbReference type="Proteomes" id="UP001358417">
    <property type="component" value="Unassembled WGS sequence"/>
</dbReference>
<dbReference type="CDD" id="cd22851">
    <property type="entry name" value="SMN_N"/>
    <property type="match status" value="1"/>
</dbReference>
<evidence type="ECO:0000256" key="1">
    <source>
        <dbReference type="ARBA" id="ARBA00004123"/>
    </source>
</evidence>
<evidence type="ECO:0000256" key="6">
    <source>
        <dbReference type="SAM" id="MobiDB-lite"/>
    </source>
</evidence>
<dbReference type="GO" id="GO:0006397">
    <property type="term" value="P:mRNA processing"/>
    <property type="evidence" value="ECO:0007669"/>
    <property type="project" value="UniProtKB-KW"/>
</dbReference>
<dbReference type="Pfam" id="PF20636">
    <property type="entry name" value="SMN_G2-BD"/>
    <property type="match status" value="1"/>
</dbReference>
<feature type="region of interest" description="Disordered" evidence="6">
    <location>
        <begin position="154"/>
        <end position="180"/>
    </location>
</feature>
<dbReference type="PANTHER" id="PTHR39267">
    <property type="entry name" value="SURVIVAL MOTOR NEURON-LIKE PROTEIN 1"/>
    <property type="match status" value="1"/>
</dbReference>
<feature type="region of interest" description="Disordered" evidence="6">
    <location>
        <begin position="97"/>
        <end position="120"/>
    </location>
</feature>
<dbReference type="GO" id="GO:0008380">
    <property type="term" value="P:RNA splicing"/>
    <property type="evidence" value="ECO:0007669"/>
    <property type="project" value="UniProtKB-KW"/>
</dbReference>
<evidence type="ECO:0000259" key="7">
    <source>
        <dbReference type="Pfam" id="PF20636"/>
    </source>
</evidence>
<dbReference type="GO" id="GO:0005634">
    <property type="term" value="C:nucleus"/>
    <property type="evidence" value="ECO:0007669"/>
    <property type="project" value="UniProtKB-SubCell"/>
</dbReference>
<comment type="caution">
    <text evidence="8">The sequence shown here is derived from an EMBL/GenBank/DDBJ whole genome shotgun (WGS) entry which is preliminary data.</text>
</comment>
<gene>
    <name evidence="8" type="ORF">LTR84_001603</name>
</gene>
<evidence type="ECO:0000256" key="2">
    <source>
        <dbReference type="ARBA" id="ARBA00005371"/>
    </source>
</evidence>
<comment type="subcellular location">
    <subcellularLocation>
        <location evidence="1">Nucleus</location>
    </subcellularLocation>
</comment>
<reference evidence="8 9" key="1">
    <citation type="submission" date="2023-08" db="EMBL/GenBank/DDBJ databases">
        <title>Black Yeasts Isolated from many extreme environments.</title>
        <authorList>
            <person name="Coleine C."/>
            <person name="Stajich J.E."/>
            <person name="Selbmann L."/>
        </authorList>
    </citation>
    <scope>NUCLEOTIDE SEQUENCE [LARGE SCALE GENOMIC DNA]</scope>
    <source>
        <strain evidence="8 9">CCFEE 5792</strain>
    </source>
</reference>
<proteinExistence type="inferred from homology"/>
<keyword evidence="5" id="KW-0539">Nucleus</keyword>